<dbReference type="InterPro" id="IPR009056">
    <property type="entry name" value="Cyt_c-like_dom"/>
</dbReference>
<feature type="domain" description="Cytochrome c" evidence="8">
    <location>
        <begin position="581"/>
        <end position="682"/>
    </location>
</feature>
<name>A0ABS9Z9M4_9HYPH</name>
<accession>A0ABS9Z9M4</accession>
<evidence type="ECO:0000256" key="2">
    <source>
        <dbReference type="ARBA" id="ARBA00022617"/>
    </source>
</evidence>
<evidence type="ECO:0000256" key="1">
    <source>
        <dbReference type="ARBA" id="ARBA00022448"/>
    </source>
</evidence>
<feature type="transmembrane region" description="Helical" evidence="7">
    <location>
        <begin position="69"/>
        <end position="90"/>
    </location>
</feature>
<feature type="transmembrane region" description="Helical" evidence="7">
    <location>
        <begin position="153"/>
        <end position="173"/>
    </location>
</feature>
<sequence length="682" mass="74593">MRDLGISEGAPNSGAVAHFDQLGWSTARINRWSSWIFLLAWNVLALAVIALIPYWKFGVPVWRLPPSKFLPGVALCGAFVASAVVAGWLHRECGRRGLLLTAMSTMAIYGMVFLGLNVFKNDFSRGVTLSVFVLALILNLAPRLLPASWPLRTLALGALMFILVVNQSTAHLASELAARFTPAHSSALIRSSYYNLRLDTHQGPGSAVHGGSLGRIGDRYLLVTGDGHLFLFGPNFSSNGRNFSRLPYRVPLNGDAFAAAAGRPWETFPGERAGIEQSGGDERLNPENFRTYGLLLQEIGTKARIFVSHAYWHWRRACFVERVSMLEGDRAAIFRGAPGLEWRTLYETSPCLPVHGKDRRHGLPFVGYFGGGRMQMMDPQTILLSVGDFGFDGLASVDALAQDRSTSYGKTVAINIADGHAETFTIGHRNPEGLFIDNAGNIWSTEHGPAGGDKLNRLIRGANYGWPYATFGTDYGSFTWPLNKPESSWGAYREPLFAWVPSIGVSNLLVVERGLFPRWRGDLLIGSLKAKTLFRAHVRNDHVLYFESIYIGSRIRDLIEGQDGRILLWTDDSTLISIVPNTGGTAEALFAEKCGGCHQSTEMSGNRIGPNLAGVFGRGVASLSGYPDYSPALRHMGGVWTASRLDAFLKAPAVVCPGTNMDMNGVPDDKERSALIAYIRTL</sequence>
<dbReference type="RefSeq" id="WP_243068286.1">
    <property type="nucleotide sequence ID" value="NZ_JAIVFP010000001.1"/>
</dbReference>
<dbReference type="EMBL" id="JAIVFP010000001">
    <property type="protein sequence ID" value="MCI4684389.1"/>
    <property type="molecule type" value="Genomic_DNA"/>
</dbReference>
<dbReference type="Proteomes" id="UP001139104">
    <property type="component" value="Unassembled WGS sequence"/>
</dbReference>
<keyword evidence="3 6" id="KW-0479">Metal-binding</keyword>
<keyword evidence="1" id="KW-0813">Transport</keyword>
<proteinExistence type="predicted"/>
<feature type="transmembrane region" description="Helical" evidence="7">
    <location>
        <begin position="123"/>
        <end position="141"/>
    </location>
</feature>
<dbReference type="PRINTS" id="PR00604">
    <property type="entry name" value="CYTCHRMECIAB"/>
</dbReference>
<dbReference type="Pfam" id="PF07995">
    <property type="entry name" value="GSDH"/>
    <property type="match status" value="1"/>
</dbReference>
<organism evidence="9 10">
    <name type="scientific">Candidatus Rhodoblastus alkanivorans</name>
    <dbReference type="NCBI Taxonomy" id="2954117"/>
    <lineage>
        <taxon>Bacteria</taxon>
        <taxon>Pseudomonadati</taxon>
        <taxon>Pseudomonadota</taxon>
        <taxon>Alphaproteobacteria</taxon>
        <taxon>Hyphomicrobiales</taxon>
        <taxon>Rhodoblastaceae</taxon>
        <taxon>Rhodoblastus</taxon>
    </lineage>
</organism>
<evidence type="ECO:0000256" key="4">
    <source>
        <dbReference type="ARBA" id="ARBA00022982"/>
    </source>
</evidence>
<dbReference type="SUPFAM" id="SSF46626">
    <property type="entry name" value="Cytochrome c"/>
    <property type="match status" value="1"/>
</dbReference>
<evidence type="ECO:0000256" key="7">
    <source>
        <dbReference type="SAM" id="Phobius"/>
    </source>
</evidence>
<dbReference type="Pfam" id="PF00034">
    <property type="entry name" value="Cytochrom_C"/>
    <property type="match status" value="1"/>
</dbReference>
<dbReference type="InterPro" id="IPR011041">
    <property type="entry name" value="Quinoprot_gluc/sorb_DH_b-prop"/>
</dbReference>
<feature type="transmembrane region" description="Helical" evidence="7">
    <location>
        <begin position="35"/>
        <end position="57"/>
    </location>
</feature>
<dbReference type="PROSITE" id="PS51007">
    <property type="entry name" value="CYTC"/>
    <property type="match status" value="1"/>
</dbReference>
<dbReference type="Gene3D" id="1.10.760.10">
    <property type="entry name" value="Cytochrome c-like domain"/>
    <property type="match status" value="1"/>
</dbReference>
<keyword evidence="10" id="KW-1185">Reference proteome</keyword>
<evidence type="ECO:0000313" key="9">
    <source>
        <dbReference type="EMBL" id="MCI4684389.1"/>
    </source>
</evidence>
<dbReference type="SUPFAM" id="SSF50952">
    <property type="entry name" value="Soluble quinoprotein glucose dehydrogenase"/>
    <property type="match status" value="1"/>
</dbReference>
<dbReference type="InterPro" id="IPR012938">
    <property type="entry name" value="Glc/Sorbosone_DH"/>
</dbReference>
<keyword evidence="7" id="KW-0812">Transmembrane</keyword>
<evidence type="ECO:0000313" key="10">
    <source>
        <dbReference type="Proteomes" id="UP001139104"/>
    </source>
</evidence>
<evidence type="ECO:0000259" key="8">
    <source>
        <dbReference type="PROSITE" id="PS51007"/>
    </source>
</evidence>
<keyword evidence="7" id="KW-0472">Membrane</keyword>
<evidence type="ECO:0000256" key="3">
    <source>
        <dbReference type="ARBA" id="ARBA00022723"/>
    </source>
</evidence>
<dbReference type="PANTHER" id="PTHR11961">
    <property type="entry name" value="CYTOCHROME C"/>
    <property type="match status" value="1"/>
</dbReference>
<keyword evidence="7" id="KW-1133">Transmembrane helix</keyword>
<feature type="transmembrane region" description="Helical" evidence="7">
    <location>
        <begin position="97"/>
        <end position="117"/>
    </location>
</feature>
<dbReference type="InterPro" id="IPR002327">
    <property type="entry name" value="Cyt_c_1A/1B"/>
</dbReference>
<dbReference type="Gene3D" id="2.120.10.30">
    <property type="entry name" value="TolB, C-terminal domain"/>
    <property type="match status" value="1"/>
</dbReference>
<evidence type="ECO:0000256" key="5">
    <source>
        <dbReference type="ARBA" id="ARBA00023004"/>
    </source>
</evidence>
<keyword evidence="2 6" id="KW-0349">Heme</keyword>
<reference evidence="9" key="1">
    <citation type="journal article" date="2022" name="ISME J.">
        <title>Identification of active gaseous-alkane degraders at natural gas seeps.</title>
        <authorList>
            <person name="Farhan Ul Haque M."/>
            <person name="Hernandez M."/>
            <person name="Crombie A.T."/>
            <person name="Murrell J.C."/>
        </authorList>
    </citation>
    <scope>NUCLEOTIDE SEQUENCE</scope>
    <source>
        <strain evidence="9">PC2</strain>
    </source>
</reference>
<keyword evidence="4" id="KW-0249">Electron transport</keyword>
<dbReference type="InterPro" id="IPR011042">
    <property type="entry name" value="6-blade_b-propeller_TolB-like"/>
</dbReference>
<comment type="caution">
    <text evidence="9">The sequence shown here is derived from an EMBL/GenBank/DDBJ whole genome shotgun (WGS) entry which is preliminary data.</text>
</comment>
<gene>
    <name evidence="9" type="ORF">K2U94_16740</name>
</gene>
<evidence type="ECO:0000256" key="6">
    <source>
        <dbReference type="PROSITE-ProRule" id="PRU00433"/>
    </source>
</evidence>
<dbReference type="InterPro" id="IPR036909">
    <property type="entry name" value="Cyt_c-like_dom_sf"/>
</dbReference>
<keyword evidence="5 6" id="KW-0408">Iron</keyword>
<protein>
    <submittedName>
        <fullName evidence="9">PQQ-dependent sugar dehydrogenase</fullName>
    </submittedName>
</protein>